<dbReference type="AlphaFoldDB" id="A0A1H0GCH4"/>
<dbReference type="PANTHER" id="PTHR43194">
    <property type="entry name" value="HYDROLASE ALPHA/BETA FOLD FAMILY"/>
    <property type="match status" value="1"/>
</dbReference>
<evidence type="ECO:0000313" key="2">
    <source>
        <dbReference type="EMBL" id="SDO04615.1"/>
    </source>
</evidence>
<dbReference type="Pfam" id="PF12697">
    <property type="entry name" value="Abhydrolase_6"/>
    <property type="match status" value="1"/>
</dbReference>
<organism evidence="2 3">
    <name type="scientific">Alkalicoccus daliensis</name>
    <dbReference type="NCBI Taxonomy" id="745820"/>
    <lineage>
        <taxon>Bacteria</taxon>
        <taxon>Bacillati</taxon>
        <taxon>Bacillota</taxon>
        <taxon>Bacilli</taxon>
        <taxon>Bacillales</taxon>
        <taxon>Bacillaceae</taxon>
        <taxon>Alkalicoccus</taxon>
    </lineage>
</organism>
<name>A0A1H0GCH4_9BACI</name>
<sequence>MDPIVLIPGTLCDDMLWQHQKSKFSEWTDVIIADISNEDSIHKMARNILDNAPERFILAGLSLGGIVAIEIMNIAPERVLKLALLNSNPSPASSSQKETWKEQEVLTLNNQFHEVIQNQFIPPMLYAEKLNEQLISDVYQMCRNIGEKGFINQLRANANRPNGREVLPGIVCPTLIVGGKQDKVCTEKIQEEMSELIPSATLIMIENCGHLSTLDQPEAVTAVMEYWIKI</sequence>
<gene>
    <name evidence="2" type="ORF">SAMN04488053_10657</name>
</gene>
<accession>A0A1H0GCH4</accession>
<dbReference type="PANTHER" id="PTHR43194:SF2">
    <property type="entry name" value="PEROXISOMAL MEMBRANE PROTEIN LPX1"/>
    <property type="match status" value="1"/>
</dbReference>
<dbReference type="SUPFAM" id="SSF53474">
    <property type="entry name" value="alpha/beta-Hydrolases"/>
    <property type="match status" value="1"/>
</dbReference>
<dbReference type="InterPro" id="IPR000073">
    <property type="entry name" value="AB_hydrolase_1"/>
</dbReference>
<dbReference type="PRINTS" id="PR00111">
    <property type="entry name" value="ABHYDROLASE"/>
</dbReference>
<dbReference type="EMBL" id="FNIL01000006">
    <property type="protein sequence ID" value="SDO04615.1"/>
    <property type="molecule type" value="Genomic_DNA"/>
</dbReference>
<dbReference type="Proteomes" id="UP000198778">
    <property type="component" value="Unassembled WGS sequence"/>
</dbReference>
<dbReference type="STRING" id="745820.SAMN04488053_10657"/>
<keyword evidence="3" id="KW-1185">Reference proteome</keyword>
<dbReference type="InterPro" id="IPR050228">
    <property type="entry name" value="Carboxylesterase_BioH"/>
</dbReference>
<feature type="domain" description="AB hydrolase-1" evidence="1">
    <location>
        <begin position="46"/>
        <end position="222"/>
    </location>
</feature>
<proteinExistence type="predicted"/>
<dbReference type="Gene3D" id="3.40.50.1820">
    <property type="entry name" value="alpha/beta hydrolase"/>
    <property type="match status" value="1"/>
</dbReference>
<dbReference type="InterPro" id="IPR029058">
    <property type="entry name" value="AB_hydrolase_fold"/>
</dbReference>
<reference evidence="3" key="1">
    <citation type="submission" date="2016-10" db="EMBL/GenBank/DDBJ databases">
        <authorList>
            <person name="Varghese N."/>
            <person name="Submissions S."/>
        </authorList>
    </citation>
    <scope>NUCLEOTIDE SEQUENCE [LARGE SCALE GENOMIC DNA]</scope>
    <source>
        <strain evidence="3">CGMCC 1.10369</strain>
    </source>
</reference>
<protein>
    <submittedName>
        <fullName evidence="2">Pimeloyl-ACP methyl ester carboxylesterase</fullName>
    </submittedName>
</protein>
<dbReference type="OrthoDB" id="252464at2"/>
<evidence type="ECO:0000259" key="1">
    <source>
        <dbReference type="Pfam" id="PF12697"/>
    </source>
</evidence>
<evidence type="ECO:0000313" key="3">
    <source>
        <dbReference type="Proteomes" id="UP000198778"/>
    </source>
</evidence>
<dbReference type="RefSeq" id="WP_090842964.1">
    <property type="nucleotide sequence ID" value="NZ_FNIL01000006.1"/>
</dbReference>